<dbReference type="PROSITE" id="PS50110">
    <property type="entry name" value="RESPONSE_REGULATORY"/>
    <property type="match status" value="1"/>
</dbReference>
<dbReference type="InterPro" id="IPR028976">
    <property type="entry name" value="CheC-like_sf"/>
</dbReference>
<accession>A0A4V2Q8X5</accession>
<dbReference type="EMBL" id="SLUI01000002">
    <property type="protein sequence ID" value="TCL39114.1"/>
    <property type="molecule type" value="Genomic_DNA"/>
</dbReference>
<evidence type="ECO:0000259" key="5">
    <source>
        <dbReference type="PROSITE" id="PS50110"/>
    </source>
</evidence>
<keyword evidence="3" id="KW-0902">Two-component regulatory system</keyword>
<evidence type="ECO:0000313" key="7">
    <source>
        <dbReference type="Proteomes" id="UP000295063"/>
    </source>
</evidence>
<dbReference type="RefSeq" id="WP_132075156.1">
    <property type="nucleotide sequence ID" value="NZ_SLUI01000002.1"/>
</dbReference>
<evidence type="ECO:0000256" key="3">
    <source>
        <dbReference type="ARBA" id="ARBA00023012"/>
    </source>
</evidence>
<dbReference type="GO" id="GO:0000160">
    <property type="term" value="P:phosphorelay signal transduction system"/>
    <property type="evidence" value="ECO:0007669"/>
    <property type="project" value="UniProtKB-KW"/>
</dbReference>
<evidence type="ECO:0000256" key="1">
    <source>
        <dbReference type="ARBA" id="ARBA00022500"/>
    </source>
</evidence>
<evidence type="ECO:0000256" key="2">
    <source>
        <dbReference type="ARBA" id="ARBA00022553"/>
    </source>
</evidence>
<dbReference type="InterPro" id="IPR028051">
    <property type="entry name" value="CheX-like_dom"/>
</dbReference>
<comment type="caution">
    <text evidence="6">The sequence shown here is derived from an EMBL/GenBank/DDBJ whole genome shotgun (WGS) entry which is preliminary data.</text>
</comment>
<feature type="modified residue" description="4-aspartylphosphate" evidence="4">
    <location>
        <position position="55"/>
    </location>
</feature>
<name>A0A4V2Q8X5_9FIRM</name>
<protein>
    <submittedName>
        <fullName evidence="6">DNA-binding NarL/FixJ family response regulator</fullName>
    </submittedName>
</protein>
<dbReference type="InterPro" id="IPR011006">
    <property type="entry name" value="CheY-like_superfamily"/>
</dbReference>
<dbReference type="OrthoDB" id="9779069at2"/>
<dbReference type="Pfam" id="PF00072">
    <property type="entry name" value="Response_reg"/>
    <property type="match status" value="1"/>
</dbReference>
<keyword evidence="7" id="KW-1185">Reference proteome</keyword>
<evidence type="ECO:0000313" key="6">
    <source>
        <dbReference type="EMBL" id="TCL39114.1"/>
    </source>
</evidence>
<dbReference type="Gene3D" id="3.40.1550.10">
    <property type="entry name" value="CheC-like"/>
    <property type="match status" value="1"/>
</dbReference>
<dbReference type="Proteomes" id="UP000295063">
    <property type="component" value="Unassembled WGS sequence"/>
</dbReference>
<dbReference type="PANTHER" id="PTHR44591">
    <property type="entry name" value="STRESS RESPONSE REGULATOR PROTEIN 1"/>
    <property type="match status" value="1"/>
</dbReference>
<dbReference type="Pfam" id="PF13690">
    <property type="entry name" value="CheX"/>
    <property type="match status" value="1"/>
</dbReference>
<dbReference type="CDD" id="cd17906">
    <property type="entry name" value="CheX"/>
    <property type="match status" value="1"/>
</dbReference>
<dbReference type="SMART" id="SM00448">
    <property type="entry name" value="REC"/>
    <property type="match status" value="1"/>
</dbReference>
<keyword evidence="1" id="KW-0145">Chemotaxis</keyword>
<dbReference type="GO" id="GO:0003677">
    <property type="term" value="F:DNA binding"/>
    <property type="evidence" value="ECO:0007669"/>
    <property type="project" value="UniProtKB-KW"/>
</dbReference>
<proteinExistence type="predicted"/>
<keyword evidence="2 4" id="KW-0597">Phosphoprotein</keyword>
<dbReference type="GO" id="GO:0006935">
    <property type="term" value="P:chemotaxis"/>
    <property type="evidence" value="ECO:0007669"/>
    <property type="project" value="UniProtKB-KW"/>
</dbReference>
<dbReference type="InterPro" id="IPR001789">
    <property type="entry name" value="Sig_transdc_resp-reg_receiver"/>
</dbReference>
<dbReference type="PANTHER" id="PTHR44591:SF14">
    <property type="entry name" value="PROTEIN PILG"/>
    <property type="match status" value="1"/>
</dbReference>
<keyword evidence="6" id="KW-0238">DNA-binding</keyword>
<dbReference type="SUPFAM" id="SSF103039">
    <property type="entry name" value="CheC-like"/>
    <property type="match status" value="1"/>
</dbReference>
<organism evidence="6 7">
    <name type="scientific">Anaerospora hongkongensis</name>
    <dbReference type="NCBI Taxonomy" id="244830"/>
    <lineage>
        <taxon>Bacteria</taxon>
        <taxon>Bacillati</taxon>
        <taxon>Bacillota</taxon>
        <taxon>Negativicutes</taxon>
        <taxon>Selenomonadales</taxon>
        <taxon>Sporomusaceae</taxon>
        <taxon>Anaerospora</taxon>
    </lineage>
</organism>
<evidence type="ECO:0000256" key="4">
    <source>
        <dbReference type="PROSITE-ProRule" id="PRU00169"/>
    </source>
</evidence>
<gene>
    <name evidence="6" type="ORF">EV210_10219</name>
</gene>
<sequence length="283" mass="30437">MEKIRVLVVDDSPFSQKIMKKALELSGFEVCGFAQTGREGIAQYSELQPDAVTMDVTMPDMDGLACSREILAKWPAARIIMVSAMKDEALIAQGSAIGIQAFLQKPAKPDELASVLRQVCGSEPTEAAFHEQYLQHFQAAFEENLAGLLQAEHGVTVLPAAERAFSSQGLAIVLGISGGFQGRAILDLSKETAKALAEHLCQEPVSDQEDIFHCVAEFANIIGGHGVSQTNHLFPKLDLRLTPPSILFGEAISIVNPKLKSYVIRAETTLGPISFSVGFVGGK</sequence>
<dbReference type="Gene3D" id="3.40.50.2300">
    <property type="match status" value="1"/>
</dbReference>
<reference evidence="6 7" key="1">
    <citation type="submission" date="2019-03" db="EMBL/GenBank/DDBJ databases">
        <title>Genomic Encyclopedia of Type Strains, Phase IV (KMG-IV): sequencing the most valuable type-strain genomes for metagenomic binning, comparative biology and taxonomic classification.</title>
        <authorList>
            <person name="Goeker M."/>
        </authorList>
    </citation>
    <scope>NUCLEOTIDE SEQUENCE [LARGE SCALE GENOMIC DNA]</scope>
    <source>
        <strain evidence="6 7">DSM 15969</strain>
    </source>
</reference>
<feature type="domain" description="Response regulatory" evidence="5">
    <location>
        <begin position="5"/>
        <end position="120"/>
    </location>
</feature>
<dbReference type="InterPro" id="IPR050595">
    <property type="entry name" value="Bact_response_regulator"/>
</dbReference>
<dbReference type="AlphaFoldDB" id="A0A4V2Q8X5"/>
<dbReference type="SUPFAM" id="SSF52172">
    <property type="entry name" value="CheY-like"/>
    <property type="match status" value="1"/>
</dbReference>